<keyword evidence="1" id="KW-0472">Membrane</keyword>
<feature type="chain" id="PRO_5039297477" evidence="2">
    <location>
        <begin position="26"/>
        <end position="666"/>
    </location>
</feature>
<dbReference type="EMBL" id="AZEU01000177">
    <property type="protein sequence ID" value="KRL43920.1"/>
    <property type="molecule type" value="Genomic_DNA"/>
</dbReference>
<feature type="domain" description="SpaA-like prealbumin fold" evidence="5">
    <location>
        <begin position="521"/>
        <end position="615"/>
    </location>
</feature>
<proteinExistence type="predicted"/>
<keyword evidence="7" id="KW-1185">Reference proteome</keyword>
<evidence type="ECO:0000313" key="6">
    <source>
        <dbReference type="EMBL" id="KRL43920.1"/>
    </source>
</evidence>
<evidence type="ECO:0000259" key="3">
    <source>
        <dbReference type="Pfam" id="PF16555"/>
    </source>
</evidence>
<organism evidence="6 7">
    <name type="scientific">Lacticaseibacillus manihotivorans DSM 13343 = JCM 12514</name>
    <dbReference type="NCBI Taxonomy" id="1423769"/>
    <lineage>
        <taxon>Bacteria</taxon>
        <taxon>Bacillati</taxon>
        <taxon>Bacillota</taxon>
        <taxon>Bacilli</taxon>
        <taxon>Lactobacillales</taxon>
        <taxon>Lactobacillaceae</taxon>
        <taxon>Lacticaseibacillus</taxon>
    </lineage>
</organism>
<dbReference type="NCBIfam" id="TIGR04226">
    <property type="entry name" value="RrgB_K2N_iso_D2"/>
    <property type="match status" value="1"/>
</dbReference>
<dbReference type="InterPro" id="IPR026466">
    <property type="entry name" value="Fim_isopep_form_D2_dom"/>
</dbReference>
<evidence type="ECO:0000259" key="5">
    <source>
        <dbReference type="Pfam" id="PF17802"/>
    </source>
</evidence>
<dbReference type="InterPro" id="IPR032364">
    <property type="entry name" value="GramPos_pilinD1_N"/>
</dbReference>
<feature type="transmembrane region" description="Helical" evidence="1">
    <location>
        <begin position="640"/>
        <end position="659"/>
    </location>
</feature>
<dbReference type="AlphaFoldDB" id="A0A0R1QGG2"/>
<dbReference type="Pfam" id="PF16555">
    <property type="entry name" value="GramPos_pilinD1"/>
    <property type="match status" value="1"/>
</dbReference>
<feature type="domain" description="Gram-positive pilin subunit D1 N-terminal" evidence="3">
    <location>
        <begin position="53"/>
        <end position="214"/>
    </location>
</feature>
<dbReference type="OrthoDB" id="3263741at2"/>
<dbReference type="InterPro" id="IPR013783">
    <property type="entry name" value="Ig-like_fold"/>
</dbReference>
<dbReference type="RefSeq" id="WP_054719221.1">
    <property type="nucleotide sequence ID" value="NZ_AZEU01000177.1"/>
</dbReference>
<evidence type="ECO:0000313" key="7">
    <source>
        <dbReference type="Proteomes" id="UP000051790"/>
    </source>
</evidence>
<evidence type="ECO:0000256" key="2">
    <source>
        <dbReference type="SAM" id="SignalP"/>
    </source>
</evidence>
<dbReference type="Gene3D" id="2.60.40.740">
    <property type="match status" value="1"/>
</dbReference>
<dbReference type="InterPro" id="IPR032334">
    <property type="entry name" value="GramPos_pilinBB"/>
</dbReference>
<feature type="signal peptide" evidence="2">
    <location>
        <begin position="1"/>
        <end position="25"/>
    </location>
</feature>
<evidence type="ECO:0000256" key="1">
    <source>
        <dbReference type="SAM" id="Phobius"/>
    </source>
</evidence>
<feature type="domain" description="Gram-positive pilin backbone subunit 2 Cna-B-like" evidence="4">
    <location>
        <begin position="381"/>
        <end position="482"/>
    </location>
</feature>
<keyword evidence="1" id="KW-0812">Transmembrane</keyword>
<dbReference type="Pfam" id="PF16569">
    <property type="entry name" value="GramPos_pilinBB"/>
    <property type="match status" value="1"/>
</dbReference>
<dbReference type="InterPro" id="IPR041033">
    <property type="entry name" value="SpaA_PFL_dom_1"/>
</dbReference>
<gene>
    <name evidence="6" type="ORF">FD01_GL001489</name>
</gene>
<sequence>MELKINKAKAFALSAGLLFSVGVLTQLAPTSGTVQTVRAATVTPTAATRVAPATVNVTLHKGMTLTGKTQAAITADGEAHSWSGDTTDYDASKYGSVGFTAYDITNTVSSSDLTDAGIKAIDAAIKADPTGNKYTSKAQTKTSQQVISSRSSTTFSNLAASDDNGDQHVWVFLETKHSKGLVTQQADPVTVILPVTNKAGDKFQTTSNFYPKNTVTPLTFTLTKDGEDGKALAGAKFQLYSGKPGSGKAIGSAITADAKGQLKATGLTVGSYYFVELASDKVSDIDTDDAAKTYLLGADARNDTANKLGFTIGDDGIDPASLNGTYINYATPGLTKTVDDKKNSFTQGSLVPFDSTQKFPTDLAGGKGSTFMGQSFVTEPYGVYNLTDTVPAGLSWVAAEGGLKITSGDKTLVEGTDYKLTDLGTDKGWKVDFIVNNGQVSKSVAALAGQSYSIKYKMVLTADAVTDAALNNQIDLAYQNHPTNTGVQHVRHIIHKVPVYTYGAKFLKESSGVFGSGIAATPLSGAKYVIQDKATGKYFNGFKDGSDEDSVPEAQWAASADAATAGVLTSDKDGKFEIHGLTAGTYVLHEVGAPTGYELANKDQEFTVGPNTYTNDLVTLKDDQKPGLPDTGSTEGQIEYAIAAIGAMTIVVAVSYVIYKRKHTVA</sequence>
<dbReference type="PATRIC" id="fig|1423769.4.peg.1599"/>
<keyword evidence="2" id="KW-0732">Signal</keyword>
<protein>
    <submittedName>
        <fullName evidence="6">Cell wall surface anchor family protein</fullName>
    </submittedName>
</protein>
<evidence type="ECO:0000259" key="4">
    <source>
        <dbReference type="Pfam" id="PF16569"/>
    </source>
</evidence>
<comment type="caution">
    <text evidence="6">The sequence shown here is derived from an EMBL/GenBank/DDBJ whole genome shotgun (WGS) entry which is preliminary data.</text>
</comment>
<feature type="domain" description="SpaA-like prealbumin fold" evidence="5">
    <location>
        <begin position="220"/>
        <end position="278"/>
    </location>
</feature>
<dbReference type="SUPFAM" id="SSF49478">
    <property type="entry name" value="Cna protein B-type domain"/>
    <property type="match status" value="1"/>
</dbReference>
<accession>A0A0R1QGG2</accession>
<reference evidence="6 7" key="1">
    <citation type="journal article" date="2015" name="Genome Announc.">
        <title>Expanding the biotechnology potential of lactobacilli through comparative genomics of 213 strains and associated genera.</title>
        <authorList>
            <person name="Sun Z."/>
            <person name="Harris H.M."/>
            <person name="McCann A."/>
            <person name="Guo C."/>
            <person name="Argimon S."/>
            <person name="Zhang W."/>
            <person name="Yang X."/>
            <person name="Jeffery I.B."/>
            <person name="Cooney J.C."/>
            <person name="Kagawa T.F."/>
            <person name="Liu W."/>
            <person name="Song Y."/>
            <person name="Salvetti E."/>
            <person name="Wrobel A."/>
            <person name="Rasinkangas P."/>
            <person name="Parkhill J."/>
            <person name="Rea M.C."/>
            <person name="O'Sullivan O."/>
            <person name="Ritari J."/>
            <person name="Douillard F.P."/>
            <person name="Paul Ross R."/>
            <person name="Yang R."/>
            <person name="Briner A.E."/>
            <person name="Felis G.E."/>
            <person name="de Vos W.M."/>
            <person name="Barrangou R."/>
            <person name="Klaenhammer T.R."/>
            <person name="Caufield P.W."/>
            <person name="Cui Y."/>
            <person name="Zhang H."/>
            <person name="O'Toole P.W."/>
        </authorList>
    </citation>
    <scope>NUCLEOTIDE SEQUENCE [LARGE SCALE GENOMIC DNA]</scope>
    <source>
        <strain evidence="6 7">DSM 13343</strain>
    </source>
</reference>
<dbReference type="Pfam" id="PF17802">
    <property type="entry name" value="SpaA"/>
    <property type="match status" value="2"/>
</dbReference>
<name>A0A0R1QGG2_9LACO</name>
<dbReference type="Proteomes" id="UP000051790">
    <property type="component" value="Unassembled WGS sequence"/>
</dbReference>
<keyword evidence="1" id="KW-1133">Transmembrane helix</keyword>
<dbReference type="Gene3D" id="2.60.40.10">
    <property type="entry name" value="Immunoglobulins"/>
    <property type="match status" value="3"/>
</dbReference>